<evidence type="ECO:0000259" key="3">
    <source>
        <dbReference type="Pfam" id="PF03787"/>
    </source>
</evidence>
<comment type="caution">
    <text evidence="4">The sequence shown here is derived from an EMBL/GenBank/DDBJ whole genome shotgun (WGS) entry which is preliminary data.</text>
</comment>
<evidence type="ECO:0000313" key="4">
    <source>
        <dbReference type="EMBL" id="KYN26268.1"/>
    </source>
</evidence>
<dbReference type="AlphaFoldDB" id="A0A151JKL8"/>
<proteinExistence type="predicted"/>
<gene>
    <name evidence="4" type="ORF">AUQ44_14315</name>
</gene>
<dbReference type="Pfam" id="PF03787">
    <property type="entry name" value="RAMPs"/>
    <property type="match status" value="1"/>
</dbReference>
<feature type="domain" description="CRISPR type III-associated protein" evidence="3">
    <location>
        <begin position="44"/>
        <end position="93"/>
    </location>
</feature>
<dbReference type="NCBIfam" id="TIGR03986">
    <property type="entry name" value="TIGR03986 family CRISPR-associated RAMP protein"/>
    <property type="match status" value="1"/>
</dbReference>
<evidence type="ECO:0000313" key="5">
    <source>
        <dbReference type="Proteomes" id="UP000075349"/>
    </source>
</evidence>
<dbReference type="InterPro" id="IPR005537">
    <property type="entry name" value="RAMP_III_fam"/>
</dbReference>
<accession>A0A151JKL8</accession>
<dbReference type="EMBL" id="LOMK01000001">
    <property type="protein sequence ID" value="KYN26268.1"/>
    <property type="molecule type" value="Genomic_DNA"/>
</dbReference>
<dbReference type="InterPro" id="IPR052216">
    <property type="entry name" value="CRISPR_Csm3_endoribonuclease"/>
</dbReference>
<dbReference type="GO" id="GO:0051607">
    <property type="term" value="P:defense response to virus"/>
    <property type="evidence" value="ECO:0007669"/>
    <property type="project" value="UniProtKB-KW"/>
</dbReference>
<feature type="compositionally biased region" description="Basic and acidic residues" evidence="2">
    <location>
        <begin position="58"/>
        <end position="71"/>
    </location>
</feature>
<protein>
    <recommendedName>
        <fullName evidence="3">CRISPR type III-associated protein domain-containing protein</fullName>
    </recommendedName>
</protein>
<dbReference type="Proteomes" id="UP000075349">
    <property type="component" value="Unassembled WGS sequence"/>
</dbReference>
<feature type="region of interest" description="Disordered" evidence="2">
    <location>
        <begin position="54"/>
        <end position="76"/>
    </location>
</feature>
<evidence type="ECO:0000256" key="1">
    <source>
        <dbReference type="ARBA" id="ARBA00023118"/>
    </source>
</evidence>
<name>A0A151JKL8_9VIBR</name>
<dbReference type="PANTHER" id="PTHR35579:SF3">
    <property type="entry name" value="CRISPR SYSTEM CMS ENDORIBONUCLEASE CSM3"/>
    <property type="match status" value="1"/>
</dbReference>
<evidence type="ECO:0000256" key="2">
    <source>
        <dbReference type="SAM" id="MobiDB-lite"/>
    </source>
</evidence>
<dbReference type="InterPro" id="IPR023825">
    <property type="entry name" value="CRISPR-assoc_RAMP_BGP1436"/>
</dbReference>
<sequence length="775" mass="87534">MTQVHAPYHFVPLSQWVYSPDWAHQVSHDHPLQDGVDGIIEFELTNLTPLLVGAGSDRTNEHQPTDVHWTRDPQGNPIIPGSSLKGMLRNVLEIASFAKFSEADNTQFSFRDISNADTPYSKTLKNSELQAGWLKYRAESKAWLFTPCQHTVLFSDDIECFTKVKIPNNSKSSDSKSNDSKSSALEKYQTFQKNWPAHTLPFSLSERTLTGMKGKPVTVACAKLERTAELEGYPVFVGDRPSYKKYQNERLNFHYLFYCAENESQRWDSKEDTLRISRMFAAHNEQLVNYLKHSAYPSMGIPLFVRKHKQSGKILAMGLAKMPRMPYEKSVGDLLLQQQKALNSASIFDLPGLMFGTLSHSGFSLKSRVAIGDALCQENKGTATSTPVILRQPRASYLNAYLEQSQQHDQVSELKGYTTGSKIAGWKRYPAQNAFNAHLPADSQNETNVRSRLELMQPGSRFTGRIVFHNLKPVELGALLWAITPTRNEHDIAHFCHGLGHGKSLGAGAVQLTARLARTRGLESHHTVESLRSLFVEHMNQVYPSATKWQDSPQVRHLLAFGDKQDNEGKNLTYMPLNWGKPSDAMSYTGSQQGRIKSLLPAWQQNGETLNRSESLTNPVTPIGQGRLAALLQALPQDELSQFEKESLQHMQQAQAQAKQQALLDSASEPFQVCLRLQQRLEPYKGQTTQDAINQREGAGGEIDRMLDMVITDQQVSLNEWQQILTFVLQMNFSGYFDTTIKSKELSKKAKEKYTQRKQRLIQLQMRFNGTEELK</sequence>
<dbReference type="PANTHER" id="PTHR35579">
    <property type="entry name" value="CRISPR SYSTEM CMS ENDORIBONUCLEASE CSM3"/>
    <property type="match status" value="1"/>
</dbReference>
<keyword evidence="1" id="KW-0051">Antiviral defense</keyword>
<dbReference type="CDD" id="cd09726">
    <property type="entry name" value="RAMP_I_III"/>
    <property type="match status" value="1"/>
</dbReference>
<reference evidence="5" key="1">
    <citation type="submission" date="2015-12" db="EMBL/GenBank/DDBJ databases">
        <authorList>
            <person name="Tarr C.L."/>
            <person name="Gladney L.M."/>
        </authorList>
    </citation>
    <scope>NUCLEOTIDE SEQUENCE [LARGE SCALE GENOMIC DNA]</scope>
    <source>
        <strain evidence="5">2756-81</strain>
    </source>
</reference>
<organism evidence="4 5">
    <name type="scientific">Vibrio cidicii</name>
    <dbReference type="NCBI Taxonomy" id="1763883"/>
    <lineage>
        <taxon>Bacteria</taxon>
        <taxon>Pseudomonadati</taxon>
        <taxon>Pseudomonadota</taxon>
        <taxon>Gammaproteobacteria</taxon>
        <taxon>Vibrionales</taxon>
        <taxon>Vibrionaceae</taxon>
        <taxon>Vibrio</taxon>
    </lineage>
</organism>